<reference evidence="10 11" key="1">
    <citation type="submission" date="2015-09" db="EMBL/GenBank/DDBJ databases">
        <title>Draft genome sequence of a Caloramator mitchellensis, a moderate thermophile from the Great Artesian Basin of Australia.</title>
        <authorList>
            <person name="Patel B.K."/>
        </authorList>
    </citation>
    <scope>NUCLEOTIDE SEQUENCE [LARGE SCALE GENOMIC DNA]</scope>
    <source>
        <strain evidence="10 11">VF08</strain>
    </source>
</reference>
<comment type="catalytic activity">
    <reaction evidence="7 8">
        <text>adenosine(34) in tRNA + H2O + H(+) = inosine(34) in tRNA + NH4(+)</text>
        <dbReference type="Rhea" id="RHEA:43168"/>
        <dbReference type="Rhea" id="RHEA-COMP:10373"/>
        <dbReference type="Rhea" id="RHEA-COMP:10374"/>
        <dbReference type="ChEBI" id="CHEBI:15377"/>
        <dbReference type="ChEBI" id="CHEBI:15378"/>
        <dbReference type="ChEBI" id="CHEBI:28938"/>
        <dbReference type="ChEBI" id="CHEBI:74411"/>
        <dbReference type="ChEBI" id="CHEBI:82852"/>
        <dbReference type="EC" id="3.5.4.33"/>
    </reaction>
</comment>
<dbReference type="PROSITE" id="PS51747">
    <property type="entry name" value="CYT_DCMP_DEAMINASES_2"/>
    <property type="match status" value="1"/>
</dbReference>
<sequence>MSHEYFMKIAIEEAKKSFLLDEVPVGAVIVKDNKIIAKGHNARETLKNALAHAEIIAIDEACRSLGGWRLLDCTMYVTLEPCPMCAGALVNARIKTLVFGAKDYRSGACGSIYNIANDERLNHRIEVIGGILEDECRVLMQYFFRRKRT</sequence>
<dbReference type="InterPro" id="IPR058535">
    <property type="entry name" value="MafB19-deam"/>
</dbReference>
<dbReference type="NCBIfam" id="NF008113">
    <property type="entry name" value="PRK10860.1"/>
    <property type="match status" value="1"/>
</dbReference>
<dbReference type="Proteomes" id="UP000052015">
    <property type="component" value="Unassembled WGS sequence"/>
</dbReference>
<evidence type="ECO:0000313" key="10">
    <source>
        <dbReference type="EMBL" id="KRQ86224.1"/>
    </source>
</evidence>
<dbReference type="CDD" id="cd01285">
    <property type="entry name" value="nucleoside_deaminase"/>
    <property type="match status" value="1"/>
</dbReference>
<dbReference type="GO" id="GO:0008270">
    <property type="term" value="F:zinc ion binding"/>
    <property type="evidence" value="ECO:0007669"/>
    <property type="project" value="UniProtKB-UniRule"/>
</dbReference>
<dbReference type="PANTHER" id="PTHR11079:SF202">
    <property type="entry name" value="TRNA-SPECIFIC ADENOSINE DEAMINASE"/>
    <property type="match status" value="1"/>
</dbReference>
<dbReference type="Pfam" id="PF14437">
    <property type="entry name" value="MafB19-deam"/>
    <property type="match status" value="1"/>
</dbReference>
<accession>A0A0R3JRW3</accession>
<evidence type="ECO:0000256" key="6">
    <source>
        <dbReference type="ARBA" id="ARBA00022833"/>
    </source>
</evidence>
<dbReference type="HAMAP" id="MF_00972">
    <property type="entry name" value="tRNA_aden_deaminase"/>
    <property type="match status" value="1"/>
</dbReference>
<evidence type="ECO:0000256" key="8">
    <source>
        <dbReference type="HAMAP-Rule" id="MF_00972"/>
    </source>
</evidence>
<evidence type="ECO:0000256" key="7">
    <source>
        <dbReference type="ARBA" id="ARBA00048045"/>
    </source>
</evidence>
<proteinExistence type="inferred from homology"/>
<dbReference type="FunFam" id="3.40.140.10:FF:000005">
    <property type="entry name" value="tRNA-specific adenosine deaminase"/>
    <property type="match status" value="1"/>
</dbReference>
<organism evidence="10 11">
    <name type="scientific">Caloramator mitchellensis</name>
    <dbReference type="NCBI Taxonomy" id="908809"/>
    <lineage>
        <taxon>Bacteria</taxon>
        <taxon>Bacillati</taxon>
        <taxon>Bacillota</taxon>
        <taxon>Clostridia</taxon>
        <taxon>Eubacteriales</taxon>
        <taxon>Clostridiaceae</taxon>
        <taxon>Caloramator</taxon>
    </lineage>
</organism>
<dbReference type="EC" id="3.5.4.33" evidence="8"/>
<feature type="binding site" evidence="8">
    <location>
        <position position="82"/>
    </location>
    <ligand>
        <name>Zn(2+)</name>
        <dbReference type="ChEBI" id="CHEBI:29105"/>
        <note>catalytic</note>
    </ligand>
</feature>
<keyword evidence="3 8" id="KW-0819">tRNA processing</keyword>
<evidence type="ECO:0000259" key="9">
    <source>
        <dbReference type="PROSITE" id="PS51747"/>
    </source>
</evidence>
<feature type="domain" description="CMP/dCMP-type deaminase" evidence="9">
    <location>
        <begin position="1"/>
        <end position="128"/>
    </location>
</feature>
<dbReference type="GO" id="GO:0052717">
    <property type="term" value="F:tRNA-specific adenosine-34 deaminase activity"/>
    <property type="evidence" value="ECO:0007669"/>
    <property type="project" value="UniProtKB-UniRule"/>
</dbReference>
<dbReference type="EMBL" id="LKHP01000013">
    <property type="protein sequence ID" value="KRQ86224.1"/>
    <property type="molecule type" value="Genomic_DNA"/>
</dbReference>
<comment type="cofactor">
    <cofactor evidence="8">
        <name>Zn(2+)</name>
        <dbReference type="ChEBI" id="CHEBI:29105"/>
    </cofactor>
    <text evidence="8">Binds 1 zinc ion per subunit.</text>
</comment>
<keyword evidence="5 8" id="KW-0378">Hydrolase</keyword>
<comment type="subunit">
    <text evidence="2 8">Homodimer.</text>
</comment>
<evidence type="ECO:0000256" key="4">
    <source>
        <dbReference type="ARBA" id="ARBA00022723"/>
    </source>
</evidence>
<dbReference type="PROSITE" id="PS00903">
    <property type="entry name" value="CYT_DCMP_DEAMINASES_1"/>
    <property type="match status" value="1"/>
</dbReference>
<dbReference type="PANTHER" id="PTHR11079">
    <property type="entry name" value="CYTOSINE DEAMINASE FAMILY MEMBER"/>
    <property type="match status" value="1"/>
</dbReference>
<dbReference type="Gene3D" id="3.40.140.10">
    <property type="entry name" value="Cytidine Deaminase, domain 2"/>
    <property type="match status" value="1"/>
</dbReference>
<dbReference type="OrthoDB" id="9802676at2"/>
<evidence type="ECO:0000256" key="2">
    <source>
        <dbReference type="ARBA" id="ARBA00011738"/>
    </source>
</evidence>
<evidence type="ECO:0000256" key="1">
    <source>
        <dbReference type="ARBA" id="ARBA00010669"/>
    </source>
</evidence>
<dbReference type="AlphaFoldDB" id="A0A0R3JRW3"/>
<dbReference type="InterPro" id="IPR002125">
    <property type="entry name" value="CMP_dCMP_dom"/>
</dbReference>
<feature type="active site" description="Proton donor" evidence="8">
    <location>
        <position position="54"/>
    </location>
</feature>
<dbReference type="PATRIC" id="fig|908809.3.peg.1957"/>
<dbReference type="InterPro" id="IPR028883">
    <property type="entry name" value="tRNA_aden_deaminase"/>
</dbReference>
<dbReference type="SUPFAM" id="SSF53927">
    <property type="entry name" value="Cytidine deaminase-like"/>
    <property type="match status" value="1"/>
</dbReference>
<comment type="similarity">
    <text evidence="1">Belongs to the cytidine and deoxycytidylate deaminase family. ADAT2 subfamily.</text>
</comment>
<comment type="function">
    <text evidence="8">Catalyzes the deamination of adenosine to inosine at the wobble position 34 of tRNA(Arg2).</text>
</comment>
<comment type="caution">
    <text evidence="10">The sequence shown here is derived from an EMBL/GenBank/DDBJ whole genome shotgun (WGS) entry which is preliminary data.</text>
</comment>
<dbReference type="InterPro" id="IPR016192">
    <property type="entry name" value="APOBEC/CMP_deaminase_Zn-bd"/>
</dbReference>
<dbReference type="RefSeq" id="WP_057979275.1">
    <property type="nucleotide sequence ID" value="NZ_LKHP01000013.1"/>
</dbReference>
<dbReference type="STRING" id="908809.ABG79_01956"/>
<keyword evidence="6 8" id="KW-0862">Zinc</keyword>
<evidence type="ECO:0000256" key="5">
    <source>
        <dbReference type="ARBA" id="ARBA00022801"/>
    </source>
</evidence>
<dbReference type="GO" id="GO:0002100">
    <property type="term" value="P:tRNA wobble adenosine to inosine editing"/>
    <property type="evidence" value="ECO:0007669"/>
    <property type="project" value="UniProtKB-UniRule"/>
</dbReference>
<gene>
    <name evidence="10" type="primary">tadA_2</name>
    <name evidence="8" type="synonym">tadA</name>
    <name evidence="10" type="ORF">ABG79_01956</name>
</gene>
<keyword evidence="4 8" id="KW-0479">Metal-binding</keyword>
<evidence type="ECO:0000313" key="11">
    <source>
        <dbReference type="Proteomes" id="UP000052015"/>
    </source>
</evidence>
<protein>
    <recommendedName>
        <fullName evidence="8">tRNA-specific adenosine deaminase</fullName>
        <ecNumber evidence="8">3.5.4.33</ecNumber>
    </recommendedName>
</protein>
<name>A0A0R3JRW3_CALMK</name>
<evidence type="ECO:0000256" key="3">
    <source>
        <dbReference type="ARBA" id="ARBA00022694"/>
    </source>
</evidence>
<keyword evidence="11" id="KW-1185">Reference proteome</keyword>
<feature type="binding site" evidence="8">
    <location>
        <position position="85"/>
    </location>
    <ligand>
        <name>Zn(2+)</name>
        <dbReference type="ChEBI" id="CHEBI:29105"/>
        <note>catalytic</note>
    </ligand>
</feature>
<dbReference type="InterPro" id="IPR016193">
    <property type="entry name" value="Cytidine_deaminase-like"/>
</dbReference>
<feature type="binding site" evidence="8">
    <location>
        <position position="52"/>
    </location>
    <ligand>
        <name>Zn(2+)</name>
        <dbReference type="ChEBI" id="CHEBI:29105"/>
        <note>catalytic</note>
    </ligand>
</feature>